<dbReference type="InterPro" id="IPR023214">
    <property type="entry name" value="HAD_sf"/>
</dbReference>
<feature type="chain" id="PRO_5029881595" evidence="2">
    <location>
        <begin position="21"/>
        <end position="260"/>
    </location>
</feature>
<dbReference type="Pfam" id="PF03767">
    <property type="entry name" value="Acid_phosphat_B"/>
    <property type="match status" value="1"/>
</dbReference>
<organism evidence="3 4">
    <name type="scientific">Hufsiella ginkgonis</name>
    <dbReference type="NCBI Taxonomy" id="2695274"/>
    <lineage>
        <taxon>Bacteria</taxon>
        <taxon>Pseudomonadati</taxon>
        <taxon>Bacteroidota</taxon>
        <taxon>Sphingobacteriia</taxon>
        <taxon>Sphingobacteriales</taxon>
        <taxon>Sphingobacteriaceae</taxon>
        <taxon>Hufsiella</taxon>
    </lineage>
</organism>
<dbReference type="Gene3D" id="3.40.50.1000">
    <property type="entry name" value="HAD superfamily/HAD-like"/>
    <property type="match status" value="1"/>
</dbReference>
<dbReference type="Proteomes" id="UP000451233">
    <property type="component" value="Unassembled WGS sequence"/>
</dbReference>
<dbReference type="AlphaFoldDB" id="A0A7K1Y3B0"/>
<dbReference type="PIRSF" id="PIRSF019271">
    <property type="entry name" value="Acid_Ptase_C"/>
    <property type="match status" value="1"/>
</dbReference>
<keyword evidence="4" id="KW-1185">Reference proteome</keyword>
<dbReference type="PANTHER" id="PTHR31284">
    <property type="entry name" value="ACID PHOSPHATASE-LIKE PROTEIN"/>
    <property type="match status" value="1"/>
</dbReference>
<comment type="caution">
    <text evidence="3">The sequence shown here is derived from an EMBL/GenBank/DDBJ whole genome shotgun (WGS) entry which is preliminary data.</text>
</comment>
<dbReference type="NCBIfam" id="TIGR01533">
    <property type="entry name" value="lipo_e_P4"/>
    <property type="match status" value="1"/>
</dbReference>
<dbReference type="InterPro" id="IPR036412">
    <property type="entry name" value="HAD-like_sf"/>
</dbReference>
<sequence>MKAAKLIAAVLLLSPYTLQAQEKPAYTRDNVNAVLWQQHSGEYRALAYQAYTLARYRLDEILKVRSAKPRCVIVDIDETVLDNAPFQGHELQKGVSYDQNDWLEWTAKASADTVPGALSFLKYAAKKNVQVFYVTNRLKTEFDATLKNLKALNFPFADEKHLLVKDATSDKEPRRKLIAEKYNIVLLCGDNLNDFSDLFYLKSDTDRSSAVDQARAWFGKRFIVLPNPMYGDWEAPLYDYKKGLTEDEKAGKRIEALKGY</sequence>
<dbReference type="SUPFAM" id="SSF56784">
    <property type="entry name" value="HAD-like"/>
    <property type="match status" value="1"/>
</dbReference>
<dbReference type="GO" id="GO:0009279">
    <property type="term" value="C:cell outer membrane"/>
    <property type="evidence" value="ECO:0007669"/>
    <property type="project" value="InterPro"/>
</dbReference>
<dbReference type="SFLD" id="SFLDG01125">
    <property type="entry name" value="C1.1:_Acid_Phosphatase_Like"/>
    <property type="match status" value="1"/>
</dbReference>
<dbReference type="InterPro" id="IPR005519">
    <property type="entry name" value="Acid_phosphat_B-like"/>
</dbReference>
<dbReference type="InterPro" id="IPR006423">
    <property type="entry name" value="Lipo_e_P4"/>
</dbReference>
<evidence type="ECO:0000313" key="4">
    <source>
        <dbReference type="Proteomes" id="UP000451233"/>
    </source>
</evidence>
<name>A0A7K1Y3B0_9SPHI</name>
<dbReference type="SFLD" id="SFLDS00003">
    <property type="entry name" value="Haloacid_Dehalogenase"/>
    <property type="match status" value="1"/>
</dbReference>
<dbReference type="PANTHER" id="PTHR31284:SF10">
    <property type="entry name" value="ACID PHOSPHATASE-LIKE PROTEIN"/>
    <property type="match status" value="1"/>
</dbReference>
<gene>
    <name evidence="3" type="ORF">GS398_20020</name>
</gene>
<reference evidence="3 4" key="1">
    <citation type="submission" date="2019-11" db="EMBL/GenBank/DDBJ databases">
        <title>Pedobacter sp. HMF7056 Genome sequencing and assembly.</title>
        <authorList>
            <person name="Kang H."/>
            <person name="Kim H."/>
            <person name="Joh K."/>
        </authorList>
    </citation>
    <scope>NUCLEOTIDE SEQUENCE [LARGE SCALE GENOMIC DNA]</scope>
    <source>
        <strain evidence="3 4">HMF7056</strain>
    </source>
</reference>
<feature type="signal peptide" evidence="2">
    <location>
        <begin position="1"/>
        <end position="20"/>
    </location>
</feature>
<dbReference type="EMBL" id="WVHS01000005">
    <property type="protein sequence ID" value="MXV17598.1"/>
    <property type="molecule type" value="Genomic_DNA"/>
</dbReference>
<keyword evidence="3" id="KW-0449">Lipoprotein</keyword>
<accession>A0A7K1Y3B0</accession>
<keyword evidence="1 2" id="KW-0732">Signal</keyword>
<evidence type="ECO:0000256" key="1">
    <source>
        <dbReference type="ARBA" id="ARBA00022729"/>
    </source>
</evidence>
<protein>
    <submittedName>
        <fullName evidence="3">5'-nucleotidase, lipoprotein e(P4) family</fullName>
    </submittedName>
</protein>
<evidence type="ECO:0000256" key="2">
    <source>
        <dbReference type="SAM" id="SignalP"/>
    </source>
</evidence>
<proteinExistence type="predicted"/>
<dbReference type="CDD" id="cd07534">
    <property type="entry name" value="HAD_CAP"/>
    <property type="match status" value="1"/>
</dbReference>
<evidence type="ECO:0000313" key="3">
    <source>
        <dbReference type="EMBL" id="MXV17598.1"/>
    </source>
</evidence>